<organism evidence="1 2">
    <name type="scientific">Bacillus cereus HuB4-4</name>
    <dbReference type="NCBI Taxonomy" id="1053211"/>
    <lineage>
        <taxon>Bacteria</taxon>
        <taxon>Bacillati</taxon>
        <taxon>Bacillota</taxon>
        <taxon>Bacilli</taxon>
        <taxon>Bacillales</taxon>
        <taxon>Bacillaceae</taxon>
        <taxon>Bacillus</taxon>
        <taxon>Bacillus cereus group</taxon>
    </lineage>
</organism>
<dbReference type="AlphaFoldDB" id="A0A9W5VIE0"/>
<evidence type="ECO:0000313" key="1">
    <source>
        <dbReference type="EMBL" id="EOP79205.1"/>
    </source>
</evidence>
<sequence length="163" mass="19184">MNQCRVVVLTEKEIIKDKNLIFNDVKKVIKILKPFHLVTTTITNEIRVSANKYKQIVQEQKTVITDLTLPRNEFPINELEYEGNIYPFLKTRLAVDEKNSNSAFITYIFDGGKEELDLDSLFVEFKEILKKDKEFLEIKERNWPQGFTNESDKENFEECNVKS</sequence>
<comment type="caution">
    <text evidence="1">The sequence shown here is derived from an EMBL/GenBank/DDBJ whole genome shotgun (WGS) entry which is preliminary data.</text>
</comment>
<dbReference type="RefSeq" id="WP_016099474.1">
    <property type="nucleotide sequence ID" value="NZ_KB976547.1"/>
</dbReference>
<evidence type="ECO:0000313" key="2">
    <source>
        <dbReference type="Proteomes" id="UP000014009"/>
    </source>
</evidence>
<name>A0A9W5VIE0_BACCE</name>
<protein>
    <submittedName>
        <fullName evidence="1">Uncharacterized protein</fullName>
    </submittedName>
</protein>
<reference evidence="1 2" key="1">
    <citation type="submission" date="2012-12" db="EMBL/GenBank/DDBJ databases">
        <title>The Genome Sequence of Bacillus cereus HuB4-4.</title>
        <authorList>
            <consortium name="The Broad Institute Genome Sequencing Platform"/>
            <consortium name="The Broad Institute Genome Sequencing Center for Infectious Disease"/>
            <person name="Feldgarden M."/>
            <person name="Van der Auwera G.A."/>
            <person name="Mahillon J."/>
            <person name="Duprez V."/>
            <person name="Timmery S."/>
            <person name="Mattelet C."/>
            <person name="Dierick K."/>
            <person name="Sun M."/>
            <person name="Yu Z."/>
            <person name="Zhu L."/>
            <person name="Hu X."/>
            <person name="Shank E.B."/>
            <person name="Swiecicka I."/>
            <person name="Hansen B.M."/>
            <person name="Andrup L."/>
            <person name="Walker B."/>
            <person name="Young S.K."/>
            <person name="Zeng Q."/>
            <person name="Gargeya S."/>
            <person name="Fitzgerald M."/>
            <person name="Haas B."/>
            <person name="Abouelleil A."/>
            <person name="Alvarado L."/>
            <person name="Arachchi H.M."/>
            <person name="Berlin A.M."/>
            <person name="Chapman S.B."/>
            <person name="Dewar J."/>
            <person name="Goldberg J."/>
            <person name="Griggs A."/>
            <person name="Gujja S."/>
            <person name="Hansen M."/>
            <person name="Howarth C."/>
            <person name="Imamovic A."/>
            <person name="Larimer J."/>
            <person name="McCowan C."/>
            <person name="Murphy C."/>
            <person name="Neiman D."/>
            <person name="Pearson M."/>
            <person name="Priest M."/>
            <person name="Roberts A."/>
            <person name="Saif S."/>
            <person name="Shea T."/>
            <person name="Sisk P."/>
            <person name="Sykes S."/>
            <person name="Wortman J."/>
            <person name="Nusbaum C."/>
            <person name="Birren B."/>
        </authorList>
    </citation>
    <scope>NUCLEOTIDE SEQUENCE [LARGE SCALE GENOMIC DNA]</scope>
    <source>
        <strain evidence="1 2">HuB4-4</strain>
    </source>
</reference>
<proteinExistence type="predicted"/>
<dbReference type="Proteomes" id="UP000014009">
    <property type="component" value="Unassembled WGS sequence"/>
</dbReference>
<accession>A0A9W5VIE0</accession>
<dbReference type="EMBL" id="AHEF01000103">
    <property type="protein sequence ID" value="EOP79205.1"/>
    <property type="molecule type" value="Genomic_DNA"/>
</dbReference>
<gene>
    <name evidence="1" type="ORF">IGM_06415</name>
</gene>